<comment type="caution">
    <text evidence="1">The sequence shown here is derived from an EMBL/GenBank/DDBJ whole genome shotgun (WGS) entry which is preliminary data.</text>
</comment>
<evidence type="ECO:0008006" key="3">
    <source>
        <dbReference type="Google" id="ProtNLM"/>
    </source>
</evidence>
<dbReference type="SUPFAM" id="SSF75169">
    <property type="entry name" value="DsrEFH-like"/>
    <property type="match status" value="1"/>
</dbReference>
<gene>
    <name evidence="1" type="ORF">TISLANDTSLP1_05920</name>
</gene>
<evidence type="ECO:0000313" key="2">
    <source>
        <dbReference type="Proteomes" id="UP001144297"/>
    </source>
</evidence>
<dbReference type="EMBL" id="BSDX01000001">
    <property type="protein sequence ID" value="GLI52899.1"/>
    <property type="molecule type" value="Genomic_DNA"/>
</dbReference>
<reference evidence="1" key="1">
    <citation type="submission" date="2022-12" db="EMBL/GenBank/DDBJ databases">
        <title>Reference genome sequencing for broad-spectrum identification of bacterial and archaeal isolates by mass spectrometry.</title>
        <authorList>
            <person name="Sekiguchi Y."/>
            <person name="Tourlousse D.M."/>
        </authorList>
    </citation>
    <scope>NUCLEOTIDE SEQUENCE</scope>
    <source>
        <strain evidence="1">TSL-P1</strain>
    </source>
</reference>
<organism evidence="1 2">
    <name type="scientific">Thermodesulfovibrio yellowstonii</name>
    <dbReference type="NCBI Taxonomy" id="28262"/>
    <lineage>
        <taxon>Bacteria</taxon>
        <taxon>Pseudomonadati</taxon>
        <taxon>Nitrospirota</taxon>
        <taxon>Thermodesulfovibrionia</taxon>
        <taxon>Thermodesulfovibrionales</taxon>
        <taxon>Thermodesulfovibrionaceae</taxon>
        <taxon>Thermodesulfovibrio</taxon>
    </lineage>
</organism>
<proteinExistence type="predicted"/>
<dbReference type="Pfam" id="PF02635">
    <property type="entry name" value="DsrE"/>
    <property type="match status" value="1"/>
</dbReference>
<keyword evidence="2" id="KW-1185">Reference proteome</keyword>
<accession>A0A9W6GCX2</accession>
<dbReference type="InterPro" id="IPR003787">
    <property type="entry name" value="Sulphur_relay_DsrE/F-like"/>
</dbReference>
<evidence type="ECO:0000313" key="1">
    <source>
        <dbReference type="EMBL" id="GLI52899.1"/>
    </source>
</evidence>
<dbReference type="Gene3D" id="3.40.1260.10">
    <property type="entry name" value="DsrEFH-like"/>
    <property type="match status" value="1"/>
</dbReference>
<dbReference type="InterPro" id="IPR027396">
    <property type="entry name" value="DsrEFH-like"/>
</dbReference>
<sequence length="108" mass="12105">MKIGILISNNDAETLWNAFRFGILCLNMDYENEVTIFLNSKATAYEDADSEKFNIKELVKSFALGGGKIIGCQKSMGMRGLEGNEICQKGGQKDLYELMVKSDKFICF</sequence>
<protein>
    <recommendedName>
        <fullName evidence="3">Sulfur reduction protein DsrE</fullName>
    </recommendedName>
</protein>
<dbReference type="AlphaFoldDB" id="A0A9W6GCX2"/>
<dbReference type="Proteomes" id="UP001144297">
    <property type="component" value="Unassembled WGS sequence"/>
</dbReference>
<name>A0A9W6GCX2_9BACT</name>